<evidence type="ECO:0000256" key="4">
    <source>
        <dbReference type="ARBA" id="ARBA00022692"/>
    </source>
</evidence>
<dbReference type="InterPro" id="IPR001640">
    <property type="entry name" value="Lgt"/>
</dbReference>
<sequence>MEVNWDPVLIQIGPLAIRWYGFFMAVSMAAGLYVLVRDGTRRGYDEDFLYNVSALMIVGGIVGARLVYVLTNPADYFAPGRYGEIIRVDHGGLSLHGALLGGALAGWWYVRRRLPDAPWAHFQRLLDLAVPGVAIGYMLVRIGNIFNGEVLGNPTTALPFPRHPVQLYASAAGLGLLLVHNRLARRRPPAGYLFWSFLYYYQWWRVAVEETVRDAPIAIPVYANPAYGIEVLTVTQVTTWPLLILAWWMRRRALEDGLAPAVPAAAADTAEAVGDEAAGPEAGGKASVPAGGPPTLEDAPEGTGGRRAPEEDAGPGVAEGHPSDRPGDEPARPR</sequence>
<dbReference type="HAMAP" id="MF_01147">
    <property type="entry name" value="Lgt"/>
    <property type="match status" value="1"/>
</dbReference>
<evidence type="ECO:0000313" key="10">
    <source>
        <dbReference type="Proteomes" id="UP001304683"/>
    </source>
</evidence>
<reference evidence="9 10" key="1">
    <citation type="submission" date="2023-08" db="EMBL/GenBank/DDBJ databases">
        <title>Genome sequence of Thermaerobacter compostii strain Ins1, a spore-forming filamentous bacterium isolated from a deep geothermal reservoir.</title>
        <authorList>
            <person name="Bregnard D."/>
            <person name="Gonzalez D."/>
            <person name="Junier P."/>
        </authorList>
    </citation>
    <scope>NUCLEOTIDE SEQUENCE [LARGE SCALE GENOMIC DNA]</scope>
    <source>
        <strain evidence="9 10">Ins1</strain>
    </source>
</reference>
<dbReference type="RefSeq" id="WP_318750675.1">
    <property type="nucleotide sequence ID" value="NZ_CP132508.1"/>
</dbReference>
<dbReference type="GO" id="GO:0008961">
    <property type="term" value="F:phosphatidylglycerol-prolipoprotein diacylglyceryl transferase activity"/>
    <property type="evidence" value="ECO:0007669"/>
    <property type="project" value="UniProtKB-EC"/>
</dbReference>
<keyword evidence="4 7" id="KW-0812">Transmembrane</keyword>
<feature type="region of interest" description="Disordered" evidence="8">
    <location>
        <begin position="270"/>
        <end position="334"/>
    </location>
</feature>
<gene>
    <name evidence="7" type="primary">lgt</name>
    <name evidence="9" type="ORF">Q5761_11665</name>
</gene>
<feature type="compositionally biased region" description="Basic and acidic residues" evidence="8">
    <location>
        <begin position="321"/>
        <end position="334"/>
    </location>
</feature>
<feature type="transmembrane region" description="Helical" evidence="7">
    <location>
        <begin position="91"/>
        <end position="110"/>
    </location>
</feature>
<evidence type="ECO:0000256" key="3">
    <source>
        <dbReference type="ARBA" id="ARBA00022679"/>
    </source>
</evidence>
<evidence type="ECO:0000256" key="7">
    <source>
        <dbReference type="HAMAP-Rule" id="MF_01147"/>
    </source>
</evidence>
<name>A0ABZ0QNC3_9FIRM</name>
<comment type="catalytic activity">
    <reaction evidence="7">
        <text>L-cysteinyl-[prolipoprotein] + a 1,2-diacyl-sn-glycero-3-phospho-(1'-sn-glycerol) = an S-1,2-diacyl-sn-glyceryl-L-cysteinyl-[prolipoprotein] + sn-glycerol 1-phosphate + H(+)</text>
        <dbReference type="Rhea" id="RHEA:56712"/>
        <dbReference type="Rhea" id="RHEA-COMP:14679"/>
        <dbReference type="Rhea" id="RHEA-COMP:14680"/>
        <dbReference type="ChEBI" id="CHEBI:15378"/>
        <dbReference type="ChEBI" id="CHEBI:29950"/>
        <dbReference type="ChEBI" id="CHEBI:57685"/>
        <dbReference type="ChEBI" id="CHEBI:64716"/>
        <dbReference type="ChEBI" id="CHEBI:140658"/>
        <dbReference type="EC" id="2.5.1.145"/>
    </reaction>
</comment>
<keyword evidence="2 7" id="KW-1003">Cell membrane</keyword>
<dbReference type="EC" id="2.5.1.145" evidence="7"/>
<feature type="binding site" evidence="7">
    <location>
        <position position="141"/>
    </location>
    <ligand>
        <name>a 1,2-diacyl-sn-glycero-3-phospho-(1'-sn-glycerol)</name>
        <dbReference type="ChEBI" id="CHEBI:64716"/>
    </ligand>
</feature>
<proteinExistence type="inferred from homology"/>
<keyword evidence="10" id="KW-1185">Reference proteome</keyword>
<dbReference type="PANTHER" id="PTHR30589:SF0">
    <property type="entry name" value="PHOSPHATIDYLGLYCEROL--PROLIPOPROTEIN DIACYLGLYCERYL TRANSFERASE"/>
    <property type="match status" value="1"/>
</dbReference>
<dbReference type="PANTHER" id="PTHR30589">
    <property type="entry name" value="PROLIPOPROTEIN DIACYLGLYCERYL TRANSFERASE"/>
    <property type="match status" value="1"/>
</dbReference>
<organism evidence="9 10">
    <name type="scientific">Thermaerobacter composti</name>
    <dbReference type="NCBI Taxonomy" id="554949"/>
    <lineage>
        <taxon>Bacteria</taxon>
        <taxon>Bacillati</taxon>
        <taxon>Bacillota</taxon>
        <taxon>Clostridia</taxon>
        <taxon>Eubacteriales</taxon>
        <taxon>Clostridiales Family XVII. Incertae Sedis</taxon>
        <taxon>Thermaerobacter</taxon>
    </lineage>
</organism>
<evidence type="ECO:0000256" key="2">
    <source>
        <dbReference type="ARBA" id="ARBA00022475"/>
    </source>
</evidence>
<feature type="transmembrane region" description="Helical" evidence="7">
    <location>
        <begin position="227"/>
        <end position="248"/>
    </location>
</feature>
<comment type="function">
    <text evidence="7">Catalyzes the transfer of the diacylglyceryl group from phosphatidylglycerol to the sulfhydryl group of the N-terminal cysteine of a prolipoprotein, the first step in the formation of mature lipoproteins.</text>
</comment>
<dbReference type="Proteomes" id="UP001304683">
    <property type="component" value="Chromosome"/>
</dbReference>
<accession>A0ABZ0QNC3</accession>
<protein>
    <recommendedName>
        <fullName evidence="7">Phosphatidylglycerol--prolipoprotein diacylglyceryl transferase</fullName>
        <ecNumber evidence="7">2.5.1.145</ecNumber>
    </recommendedName>
</protein>
<feature type="transmembrane region" description="Helical" evidence="7">
    <location>
        <begin position="17"/>
        <end position="36"/>
    </location>
</feature>
<evidence type="ECO:0000256" key="1">
    <source>
        <dbReference type="ARBA" id="ARBA00007150"/>
    </source>
</evidence>
<evidence type="ECO:0000256" key="8">
    <source>
        <dbReference type="SAM" id="MobiDB-lite"/>
    </source>
</evidence>
<comment type="similarity">
    <text evidence="1 7">Belongs to the Lgt family.</text>
</comment>
<dbReference type="EMBL" id="CP132508">
    <property type="protein sequence ID" value="WPD18989.1"/>
    <property type="molecule type" value="Genomic_DNA"/>
</dbReference>
<comment type="subcellular location">
    <subcellularLocation>
        <location evidence="7">Cell membrane</location>
        <topology evidence="7">Multi-pass membrane protein</topology>
    </subcellularLocation>
</comment>
<feature type="compositionally biased region" description="Low complexity" evidence="8">
    <location>
        <begin position="270"/>
        <end position="279"/>
    </location>
</feature>
<comment type="pathway">
    <text evidence="7">Protein modification; lipoprotein biosynthesis (diacylglyceryl transfer).</text>
</comment>
<evidence type="ECO:0000256" key="6">
    <source>
        <dbReference type="ARBA" id="ARBA00023136"/>
    </source>
</evidence>
<dbReference type="Pfam" id="PF01790">
    <property type="entry name" value="LGT"/>
    <property type="match status" value="1"/>
</dbReference>
<keyword evidence="6 7" id="KW-0472">Membrane</keyword>
<evidence type="ECO:0000313" key="9">
    <source>
        <dbReference type="EMBL" id="WPD18989.1"/>
    </source>
</evidence>
<keyword evidence="3 7" id="KW-0808">Transferase</keyword>
<evidence type="ECO:0000256" key="5">
    <source>
        <dbReference type="ARBA" id="ARBA00022989"/>
    </source>
</evidence>
<feature type="transmembrane region" description="Helical" evidence="7">
    <location>
        <begin position="48"/>
        <end position="71"/>
    </location>
</feature>
<keyword evidence="5 7" id="KW-1133">Transmembrane helix</keyword>
<feature type="transmembrane region" description="Helical" evidence="7">
    <location>
        <begin position="190"/>
        <end position="207"/>
    </location>
</feature>